<feature type="compositionally biased region" description="Low complexity" evidence="1">
    <location>
        <begin position="1"/>
        <end position="34"/>
    </location>
</feature>
<feature type="transmembrane region" description="Helical" evidence="2">
    <location>
        <begin position="138"/>
        <end position="163"/>
    </location>
</feature>
<evidence type="ECO:0000256" key="1">
    <source>
        <dbReference type="SAM" id="MobiDB-lite"/>
    </source>
</evidence>
<gene>
    <name evidence="3" type="ORF">CNX65_33140</name>
</gene>
<dbReference type="AlphaFoldDB" id="A0A290ZEU0"/>
<protein>
    <submittedName>
        <fullName evidence="3">Uncharacterized protein</fullName>
    </submittedName>
</protein>
<organism evidence="3 4">
    <name type="scientific">Actinosynnema pretiosum</name>
    <dbReference type="NCBI Taxonomy" id="42197"/>
    <lineage>
        <taxon>Bacteria</taxon>
        <taxon>Bacillati</taxon>
        <taxon>Actinomycetota</taxon>
        <taxon>Actinomycetes</taxon>
        <taxon>Pseudonocardiales</taxon>
        <taxon>Pseudonocardiaceae</taxon>
        <taxon>Actinosynnema</taxon>
    </lineage>
</organism>
<proteinExistence type="predicted"/>
<keyword evidence="2" id="KW-0472">Membrane</keyword>
<feature type="region of interest" description="Disordered" evidence="1">
    <location>
        <begin position="1"/>
        <end position="42"/>
    </location>
</feature>
<dbReference type="RefSeq" id="WP_096497225.1">
    <property type="nucleotide sequence ID" value="NZ_CP023445.1"/>
</dbReference>
<feature type="transmembrane region" description="Helical" evidence="2">
    <location>
        <begin position="169"/>
        <end position="190"/>
    </location>
</feature>
<dbReference type="KEGG" id="apre:CNX65_33140"/>
<dbReference type="Proteomes" id="UP000218505">
    <property type="component" value="Chromosome"/>
</dbReference>
<name>A0A290ZEU0_9PSEU</name>
<evidence type="ECO:0000313" key="3">
    <source>
        <dbReference type="EMBL" id="ATE57560.1"/>
    </source>
</evidence>
<keyword evidence="4" id="KW-1185">Reference proteome</keyword>
<accession>A0A290ZEU0</accession>
<sequence length="200" mass="20835">MTTPNPYDPSQQQPQQGYPQPGYPQQAYPQAGYPSSAPDPASLHQVARPKNVDLSFMLWIATAAVSVIGQILSLLTYEAQAKELAIQMGAPAGADLDAIIESSSPGYGGFIFQLIIVAAWVAVAFAMRGGANWARIVLAVLGGLGVVMLLIGGIAILGLLFAIGGLGVLQGLFVLVNLVLMIGAIITMFTGGASRYFASN</sequence>
<evidence type="ECO:0000313" key="4">
    <source>
        <dbReference type="Proteomes" id="UP000218505"/>
    </source>
</evidence>
<keyword evidence="2" id="KW-1133">Transmembrane helix</keyword>
<reference evidence="3" key="1">
    <citation type="submission" date="2017-09" db="EMBL/GenBank/DDBJ databases">
        <title>Complete Genome Sequence of ansamitocin-producing Bacterium Actinosynnema pretiosum X47.</title>
        <authorList>
            <person name="Cao G."/>
            <person name="Zong G."/>
            <person name="Zhong C."/>
            <person name="Fu J."/>
        </authorList>
    </citation>
    <scope>NUCLEOTIDE SEQUENCE [LARGE SCALE GENOMIC DNA]</scope>
    <source>
        <strain evidence="3">X47</strain>
    </source>
</reference>
<dbReference type="EMBL" id="CP023445">
    <property type="protein sequence ID" value="ATE57560.1"/>
    <property type="molecule type" value="Genomic_DNA"/>
</dbReference>
<feature type="transmembrane region" description="Helical" evidence="2">
    <location>
        <begin position="56"/>
        <end position="77"/>
    </location>
</feature>
<keyword evidence="2" id="KW-0812">Transmembrane</keyword>
<evidence type="ECO:0000256" key="2">
    <source>
        <dbReference type="SAM" id="Phobius"/>
    </source>
</evidence>
<feature type="transmembrane region" description="Helical" evidence="2">
    <location>
        <begin position="106"/>
        <end position="126"/>
    </location>
</feature>